<proteinExistence type="predicted"/>
<evidence type="ECO:0000313" key="1">
    <source>
        <dbReference type="EMBL" id="CDW38033.1"/>
    </source>
</evidence>
<organism evidence="1">
    <name type="scientific">Lepeophtheirus salmonis</name>
    <name type="common">Salmon louse</name>
    <name type="synonym">Caligus salmonis</name>
    <dbReference type="NCBI Taxonomy" id="72036"/>
    <lineage>
        <taxon>Eukaryota</taxon>
        <taxon>Metazoa</taxon>
        <taxon>Ecdysozoa</taxon>
        <taxon>Arthropoda</taxon>
        <taxon>Crustacea</taxon>
        <taxon>Multicrustacea</taxon>
        <taxon>Hexanauplia</taxon>
        <taxon>Copepoda</taxon>
        <taxon>Siphonostomatoida</taxon>
        <taxon>Caligidae</taxon>
        <taxon>Lepeophtheirus</taxon>
    </lineage>
</organism>
<accession>A0A0K2UII0</accession>
<sequence length="54" mass="6275">MVYNPNSFIFPWSLLKSFSRHKTSVGESILFNFLFKSSPSHSHFKSLLSAFYSK</sequence>
<protein>
    <submittedName>
        <fullName evidence="1">Uncharacterized protein</fullName>
    </submittedName>
</protein>
<name>A0A0K2UII0_LEPSM</name>
<dbReference type="AlphaFoldDB" id="A0A0K2UII0"/>
<dbReference type="EMBL" id="HACA01020672">
    <property type="protein sequence ID" value="CDW38033.1"/>
    <property type="molecule type" value="Transcribed_RNA"/>
</dbReference>
<reference evidence="1" key="1">
    <citation type="submission" date="2014-05" db="EMBL/GenBank/DDBJ databases">
        <authorList>
            <person name="Chronopoulou M."/>
        </authorList>
    </citation>
    <scope>NUCLEOTIDE SEQUENCE</scope>
    <source>
        <tissue evidence="1">Whole organism</tissue>
    </source>
</reference>